<proteinExistence type="inferred from homology"/>
<gene>
    <name evidence="3" type="ORF">L1049_020179</name>
</gene>
<reference evidence="3 4" key="1">
    <citation type="journal article" date="2024" name="Plant J.">
        <title>Genome sequences and population genomics reveal climatic adaptation and genomic divergence between two closely related sweetgum species.</title>
        <authorList>
            <person name="Xu W.Q."/>
            <person name="Ren C.Q."/>
            <person name="Zhang X.Y."/>
            <person name="Comes H.P."/>
            <person name="Liu X.H."/>
            <person name="Li Y.G."/>
            <person name="Kettle C.J."/>
            <person name="Jalonen R."/>
            <person name="Gaisberger H."/>
            <person name="Ma Y.Z."/>
            <person name="Qiu Y.X."/>
        </authorList>
    </citation>
    <scope>NUCLEOTIDE SEQUENCE [LARGE SCALE GENOMIC DNA]</scope>
    <source>
        <strain evidence="3">Hangzhou</strain>
    </source>
</reference>
<keyword evidence="4" id="KW-1185">Reference proteome</keyword>
<organism evidence="3 4">
    <name type="scientific">Liquidambar formosana</name>
    <name type="common">Formosan gum</name>
    <dbReference type="NCBI Taxonomy" id="63359"/>
    <lineage>
        <taxon>Eukaryota</taxon>
        <taxon>Viridiplantae</taxon>
        <taxon>Streptophyta</taxon>
        <taxon>Embryophyta</taxon>
        <taxon>Tracheophyta</taxon>
        <taxon>Spermatophyta</taxon>
        <taxon>Magnoliopsida</taxon>
        <taxon>eudicotyledons</taxon>
        <taxon>Gunneridae</taxon>
        <taxon>Pentapetalae</taxon>
        <taxon>Saxifragales</taxon>
        <taxon>Altingiaceae</taxon>
        <taxon>Liquidambar</taxon>
    </lineage>
</organism>
<dbReference type="GO" id="GO:0005634">
    <property type="term" value="C:nucleus"/>
    <property type="evidence" value="ECO:0007669"/>
    <property type="project" value="UniProtKB-SubCell"/>
</dbReference>
<comment type="function">
    <text evidence="1">Putative transcription activator involved in regulating light control of development.</text>
</comment>
<dbReference type="Pfam" id="PF10551">
    <property type="entry name" value="MULE"/>
    <property type="match status" value="1"/>
</dbReference>
<keyword evidence="1" id="KW-0539">Nucleus</keyword>
<dbReference type="PANTHER" id="PTHR31669">
    <property type="entry name" value="PROTEIN FAR1-RELATED SEQUENCE 10-RELATED"/>
    <property type="match status" value="1"/>
</dbReference>
<evidence type="ECO:0000256" key="1">
    <source>
        <dbReference type="RuleBase" id="RU367018"/>
    </source>
</evidence>
<dbReference type="GO" id="GO:0006355">
    <property type="term" value="P:regulation of DNA-templated transcription"/>
    <property type="evidence" value="ECO:0007669"/>
    <property type="project" value="UniProtKB-UniRule"/>
</dbReference>
<keyword evidence="1" id="KW-0862">Zinc</keyword>
<evidence type="ECO:0000313" key="3">
    <source>
        <dbReference type="EMBL" id="KAK9292217.1"/>
    </source>
</evidence>
<protein>
    <recommendedName>
        <fullName evidence="1">Protein FAR1-RELATED SEQUENCE</fullName>
    </recommendedName>
</protein>
<evidence type="ECO:0000259" key="2">
    <source>
        <dbReference type="Pfam" id="PF10551"/>
    </source>
</evidence>
<dbReference type="AlphaFoldDB" id="A0AAP0SCD8"/>
<keyword evidence="1" id="KW-0479">Metal-binding</keyword>
<dbReference type="Proteomes" id="UP001415857">
    <property type="component" value="Unassembled WGS sequence"/>
</dbReference>
<comment type="subcellular location">
    <subcellularLocation>
        <location evidence="1">Nucleus</location>
    </subcellularLocation>
</comment>
<dbReference type="InterPro" id="IPR031052">
    <property type="entry name" value="FHY3/FAR1"/>
</dbReference>
<comment type="caution">
    <text evidence="3">The sequence shown here is derived from an EMBL/GenBank/DDBJ whole genome shotgun (WGS) entry which is preliminary data.</text>
</comment>
<name>A0AAP0SCD8_LIQFO</name>
<dbReference type="InterPro" id="IPR018289">
    <property type="entry name" value="MULE_transposase_dom"/>
</dbReference>
<accession>A0AAP0SCD8</accession>
<dbReference type="GO" id="GO:0008270">
    <property type="term" value="F:zinc ion binding"/>
    <property type="evidence" value="ECO:0007669"/>
    <property type="project" value="UniProtKB-UniRule"/>
</dbReference>
<dbReference type="EMBL" id="JBBPBK010000001">
    <property type="protein sequence ID" value="KAK9292217.1"/>
    <property type="molecule type" value="Genomic_DNA"/>
</dbReference>
<keyword evidence="1" id="KW-0863">Zinc-finger</keyword>
<feature type="domain" description="MULE transposase" evidence="2">
    <location>
        <begin position="52"/>
        <end position="124"/>
    </location>
</feature>
<evidence type="ECO:0000313" key="4">
    <source>
        <dbReference type="Proteomes" id="UP001415857"/>
    </source>
</evidence>
<sequence length="167" mass="19688">MELALDDNVEQLEWKFRIGMEFNSEPMDYKYYNEYGKRLGFSIRRHYTNKRFNHHQEVMVFGATLMYNKDIESFKWLSHTFLEAMSNSPPQIIIIDQDAAMAKSIPNVMPITFHKLCKWHIMQNSTKHVSRIVTMTKIDSNMSTKPVKDKLAYFINHIDEGANFLTA</sequence>
<dbReference type="PANTHER" id="PTHR31669:SF251">
    <property type="entry name" value="PROTEIN FAR1-RELATED SEQUENCE"/>
    <property type="match status" value="1"/>
</dbReference>
<comment type="similarity">
    <text evidence="1">Belongs to the FHY3/FAR1 family.</text>
</comment>